<accession>A0A4W6EVN1</accession>
<evidence type="ECO:0000256" key="3">
    <source>
        <dbReference type="ARBA" id="ARBA00012513"/>
    </source>
</evidence>
<evidence type="ECO:0000256" key="7">
    <source>
        <dbReference type="ARBA" id="ARBA00022679"/>
    </source>
</evidence>
<comment type="similarity">
    <text evidence="2">Belongs to the protein kinase superfamily. CAMK Ser/Thr protein kinase family. CaMK subfamily.</text>
</comment>
<evidence type="ECO:0000256" key="17">
    <source>
        <dbReference type="ARBA" id="ARBA00079902"/>
    </source>
</evidence>
<feature type="compositionally biased region" description="Basic and acidic residues" evidence="20">
    <location>
        <begin position="7"/>
        <end position="19"/>
    </location>
</feature>
<gene>
    <name evidence="23" type="primary">dclk2a</name>
</gene>
<keyword evidence="12" id="KW-0206">Cytoskeleton</keyword>
<evidence type="ECO:0000259" key="22">
    <source>
        <dbReference type="PROSITE" id="PS50309"/>
    </source>
</evidence>
<evidence type="ECO:0000256" key="9">
    <source>
        <dbReference type="ARBA" id="ARBA00022741"/>
    </source>
</evidence>
<evidence type="ECO:0000313" key="24">
    <source>
        <dbReference type="Proteomes" id="UP000314980"/>
    </source>
</evidence>
<evidence type="ECO:0000256" key="13">
    <source>
        <dbReference type="ARBA" id="ARBA00047899"/>
    </source>
</evidence>
<comment type="catalytic activity">
    <reaction evidence="13">
        <text>L-threonyl-[protein] + ATP = O-phospho-L-threonyl-[protein] + ADP + H(+)</text>
        <dbReference type="Rhea" id="RHEA:46608"/>
        <dbReference type="Rhea" id="RHEA-COMP:11060"/>
        <dbReference type="Rhea" id="RHEA-COMP:11605"/>
        <dbReference type="ChEBI" id="CHEBI:15378"/>
        <dbReference type="ChEBI" id="CHEBI:30013"/>
        <dbReference type="ChEBI" id="CHEBI:30616"/>
        <dbReference type="ChEBI" id="CHEBI:61977"/>
        <dbReference type="ChEBI" id="CHEBI:456216"/>
        <dbReference type="EC" id="2.7.11.1"/>
    </reaction>
</comment>
<feature type="domain" description="Protein kinase" evidence="21">
    <location>
        <begin position="386"/>
        <end position="643"/>
    </location>
</feature>
<protein>
    <recommendedName>
        <fullName evidence="15">Serine/threonine-protein kinase DCLK2</fullName>
        <ecNumber evidence="3">2.7.11.1</ecNumber>
    </recommendedName>
    <alternativeName>
        <fullName evidence="18">CaMK-like CREB regulatory kinase 2</fullName>
    </alternativeName>
    <alternativeName>
        <fullName evidence="16">Doublecortin-like and CAM kinase-like 2</fullName>
    </alternativeName>
    <alternativeName>
        <fullName evidence="17">Doublecortin-like kinase 2</fullName>
    </alternativeName>
</protein>
<dbReference type="GO" id="GO:0007417">
    <property type="term" value="P:central nervous system development"/>
    <property type="evidence" value="ECO:0007669"/>
    <property type="project" value="UniProtKB-ARBA"/>
</dbReference>
<dbReference type="GeneTree" id="ENSGT00940000154895"/>
<dbReference type="EC" id="2.7.11.1" evidence="3"/>
<dbReference type="PROSITE" id="PS50011">
    <property type="entry name" value="PROTEIN_KINASE_DOM"/>
    <property type="match status" value="1"/>
</dbReference>
<feature type="domain" description="Doublecortin" evidence="22">
    <location>
        <begin position="193"/>
        <end position="276"/>
    </location>
</feature>
<evidence type="ECO:0000256" key="10">
    <source>
        <dbReference type="ARBA" id="ARBA00022777"/>
    </source>
</evidence>
<evidence type="ECO:0000256" key="5">
    <source>
        <dbReference type="ARBA" id="ARBA00022527"/>
    </source>
</evidence>
<evidence type="ECO:0000256" key="15">
    <source>
        <dbReference type="ARBA" id="ARBA00070436"/>
    </source>
</evidence>
<dbReference type="Pfam" id="PF00069">
    <property type="entry name" value="Pkinase"/>
    <property type="match status" value="1"/>
</dbReference>
<evidence type="ECO:0000256" key="6">
    <source>
        <dbReference type="ARBA" id="ARBA00022553"/>
    </source>
</evidence>
<keyword evidence="4" id="KW-0963">Cytoplasm</keyword>
<evidence type="ECO:0000256" key="1">
    <source>
        <dbReference type="ARBA" id="ARBA00004245"/>
    </source>
</evidence>
<keyword evidence="7" id="KW-0808">Transferase</keyword>
<evidence type="ECO:0000256" key="8">
    <source>
        <dbReference type="ARBA" id="ARBA00022737"/>
    </source>
</evidence>
<dbReference type="FunFam" id="3.10.20.230:FF:000002">
    <property type="entry name" value="serine/threonine-protein kinase DCLK2 isoform X1"/>
    <property type="match status" value="1"/>
</dbReference>
<dbReference type="AlphaFoldDB" id="A0A4W6EVN1"/>
<evidence type="ECO:0000256" key="20">
    <source>
        <dbReference type="SAM" id="MobiDB-lite"/>
    </source>
</evidence>
<dbReference type="SUPFAM" id="SSF56112">
    <property type="entry name" value="Protein kinase-like (PK-like)"/>
    <property type="match status" value="1"/>
</dbReference>
<evidence type="ECO:0000256" key="4">
    <source>
        <dbReference type="ARBA" id="ARBA00022490"/>
    </source>
</evidence>
<evidence type="ECO:0000256" key="12">
    <source>
        <dbReference type="ARBA" id="ARBA00023212"/>
    </source>
</evidence>
<dbReference type="Gene3D" id="1.10.510.10">
    <property type="entry name" value="Transferase(Phosphotransferase) domain 1"/>
    <property type="match status" value="1"/>
</dbReference>
<dbReference type="SMART" id="SM00537">
    <property type="entry name" value="DCX"/>
    <property type="match status" value="2"/>
</dbReference>
<evidence type="ECO:0000259" key="21">
    <source>
        <dbReference type="PROSITE" id="PS50011"/>
    </source>
</evidence>
<dbReference type="InterPro" id="IPR008271">
    <property type="entry name" value="Ser/Thr_kinase_AS"/>
</dbReference>
<dbReference type="Pfam" id="PF03607">
    <property type="entry name" value="DCX"/>
    <property type="match status" value="2"/>
</dbReference>
<evidence type="ECO:0000313" key="23">
    <source>
        <dbReference type="Ensembl" id="ENSLCAP00010041295.1"/>
    </source>
</evidence>
<dbReference type="FunFam" id="1.10.510.10:FF:000066">
    <property type="entry name" value="Serine/threonine-protein kinase DCLK1 isoform 2"/>
    <property type="match status" value="1"/>
</dbReference>
<sequence>MSLSRSIEFEHFEEREKPHRTPRTNSGSGSQSGSRGNGLVPSPAHSAHCSFYRTRTLQSLTSEKKARKVRFYRNGDKYFKGLVYAVSNDRFRSLDALLMELTRSLSDNVNLPQGVRTLYTLDGGKKITSLDDLVEGESYVCASNESFRRVDYSKNVNPNWSVGSKTGTSRSLTSLIPLKSELQRESKDFIKPKLVTVIRSGVKPRKAVRILLNKKTAHSFEQVLTDITDAIKLDSGAVRRLYTLEGKQITCLQDFFGDDDVFIACGPEKYRYAQDDFVLDHSGKASTAFMTDSVPCSNKSPPSVFLHTVNGVSSSQISTPKSTKSSTPSPTSPRTTPSLKVRQMHVTYSRCCTCKRATADSCTRTHYLPSVNGNRYLPATTILEKYKVGKVIGDGNFAVVKDCMERSTGKEFALKIIDKAKCSGKEHLIENEVAVLRKVKHPNIIMLIEEVDTPSELYLVMELVKGGDLFDAITSSAKYTERDASIMVYNLAGALKYLHSMNIVHRDIKPENLLVFEYPDGTKSLKLGDFGLATVVEGPLYTVCGTPTYVAPEIIAESGYGLKVDIWAAGVITYILLCGFPPFRSESNLQEDLFDQILLGRLDFPSPYWDNITDSAKELIGKMLQVNVEARYTAQDVLSHPWVTDDAVIENNMKMEVTGKLKTHFNTAPKHNNTTAGVSVIMVSAQKHSQPNI</sequence>
<dbReference type="Gene3D" id="3.10.20.230">
    <property type="entry name" value="Doublecortin domain"/>
    <property type="match status" value="2"/>
</dbReference>
<dbReference type="FunFam" id="3.30.200.20:FF:000057">
    <property type="entry name" value="Serine/threonine-protein kinase DCLK1 isoform 2"/>
    <property type="match status" value="1"/>
</dbReference>
<organism evidence="23 24">
    <name type="scientific">Lates calcarifer</name>
    <name type="common">Barramundi</name>
    <name type="synonym">Holocentrus calcarifer</name>
    <dbReference type="NCBI Taxonomy" id="8187"/>
    <lineage>
        <taxon>Eukaryota</taxon>
        <taxon>Metazoa</taxon>
        <taxon>Chordata</taxon>
        <taxon>Craniata</taxon>
        <taxon>Vertebrata</taxon>
        <taxon>Euteleostomi</taxon>
        <taxon>Actinopterygii</taxon>
        <taxon>Neopterygii</taxon>
        <taxon>Teleostei</taxon>
        <taxon>Neoteleostei</taxon>
        <taxon>Acanthomorphata</taxon>
        <taxon>Carangaria</taxon>
        <taxon>Carangaria incertae sedis</taxon>
        <taxon>Centropomidae</taxon>
        <taxon>Lates</taxon>
    </lineage>
</organism>
<dbReference type="FunFam" id="3.10.20.230:FF:000001">
    <property type="entry name" value="serine/threonine-protein kinase DCLK1 isoform X1"/>
    <property type="match status" value="1"/>
</dbReference>
<dbReference type="InterPro" id="IPR003533">
    <property type="entry name" value="Doublecortin_dom"/>
</dbReference>
<dbReference type="CDD" id="cd17069">
    <property type="entry name" value="DCX2"/>
    <property type="match status" value="1"/>
</dbReference>
<dbReference type="SMART" id="SM00220">
    <property type="entry name" value="S_TKc"/>
    <property type="match status" value="1"/>
</dbReference>
<dbReference type="PROSITE" id="PS00108">
    <property type="entry name" value="PROTEIN_KINASE_ST"/>
    <property type="match status" value="1"/>
</dbReference>
<dbReference type="Ensembl" id="ENSLCAT00010042332.1">
    <property type="protein sequence ID" value="ENSLCAP00010041295.1"/>
    <property type="gene ID" value="ENSLCAG00010019337.1"/>
</dbReference>
<feature type="binding site" evidence="19">
    <location>
        <position position="415"/>
    </location>
    <ligand>
        <name>ATP</name>
        <dbReference type="ChEBI" id="CHEBI:30616"/>
    </ligand>
</feature>
<reference evidence="23" key="2">
    <citation type="submission" date="2025-08" db="UniProtKB">
        <authorList>
            <consortium name="Ensembl"/>
        </authorList>
    </citation>
    <scope>IDENTIFICATION</scope>
</reference>
<feature type="compositionally biased region" description="Low complexity" evidence="20">
    <location>
        <begin position="26"/>
        <end position="38"/>
    </location>
</feature>
<keyword evidence="24" id="KW-1185">Reference proteome</keyword>
<keyword evidence="10" id="KW-0418">Kinase</keyword>
<keyword evidence="8" id="KW-0677">Repeat</keyword>
<keyword evidence="6" id="KW-0597">Phosphoprotein</keyword>
<dbReference type="PROSITE" id="PS00107">
    <property type="entry name" value="PROTEIN_KINASE_ATP"/>
    <property type="match status" value="1"/>
</dbReference>
<feature type="domain" description="Doublecortin" evidence="22">
    <location>
        <begin position="67"/>
        <end position="153"/>
    </location>
</feature>
<dbReference type="GO" id="GO:0005524">
    <property type="term" value="F:ATP binding"/>
    <property type="evidence" value="ECO:0007669"/>
    <property type="project" value="UniProtKB-UniRule"/>
</dbReference>
<dbReference type="GO" id="GO:0035556">
    <property type="term" value="P:intracellular signal transduction"/>
    <property type="evidence" value="ECO:0007669"/>
    <property type="project" value="InterPro"/>
</dbReference>
<evidence type="ECO:0000256" key="2">
    <source>
        <dbReference type="ARBA" id="ARBA00005354"/>
    </source>
</evidence>
<evidence type="ECO:0000256" key="11">
    <source>
        <dbReference type="ARBA" id="ARBA00022840"/>
    </source>
</evidence>
<reference evidence="24" key="1">
    <citation type="submission" date="2015-09" db="EMBL/GenBank/DDBJ databases">
        <authorList>
            <person name="Sai Rama Sridatta P."/>
        </authorList>
    </citation>
    <scope>NUCLEOTIDE SEQUENCE [LARGE SCALE GENOMIC DNA]</scope>
</reference>
<dbReference type="GO" id="GO:0005856">
    <property type="term" value="C:cytoskeleton"/>
    <property type="evidence" value="ECO:0007669"/>
    <property type="project" value="UniProtKB-SubCell"/>
</dbReference>
<evidence type="ECO:0000256" key="19">
    <source>
        <dbReference type="PROSITE-ProRule" id="PRU10141"/>
    </source>
</evidence>
<dbReference type="PROSITE" id="PS50309">
    <property type="entry name" value="DC"/>
    <property type="match status" value="2"/>
</dbReference>
<keyword evidence="5" id="KW-0723">Serine/threonine-protein kinase</keyword>
<feature type="region of interest" description="Disordered" evidence="20">
    <location>
        <begin position="314"/>
        <end position="338"/>
    </location>
</feature>
<keyword evidence="11 19" id="KW-0067">ATP-binding</keyword>
<reference evidence="23" key="3">
    <citation type="submission" date="2025-09" db="UniProtKB">
        <authorList>
            <consortium name="Ensembl"/>
        </authorList>
    </citation>
    <scope>IDENTIFICATION</scope>
</reference>
<dbReference type="PANTHER" id="PTHR24347">
    <property type="entry name" value="SERINE/THREONINE-PROTEIN KINASE"/>
    <property type="match status" value="1"/>
</dbReference>
<proteinExistence type="inferred from homology"/>
<comment type="subcellular location">
    <subcellularLocation>
        <location evidence="1">Cytoplasm</location>
        <location evidence="1">Cytoskeleton</location>
    </subcellularLocation>
</comment>
<dbReference type="Proteomes" id="UP000314980">
    <property type="component" value="Unassembled WGS sequence"/>
</dbReference>
<dbReference type="InterPro" id="IPR036572">
    <property type="entry name" value="Doublecortin_dom_sf"/>
</dbReference>
<feature type="region of interest" description="Disordered" evidence="20">
    <location>
        <begin position="1"/>
        <end position="44"/>
    </location>
</feature>
<name>A0A4W6EVN1_LATCA</name>
<evidence type="ECO:0000256" key="14">
    <source>
        <dbReference type="ARBA" id="ARBA00048679"/>
    </source>
</evidence>
<dbReference type="InterPro" id="IPR017441">
    <property type="entry name" value="Protein_kinase_ATP_BS"/>
</dbReference>
<dbReference type="GO" id="GO:0004674">
    <property type="term" value="F:protein serine/threonine kinase activity"/>
    <property type="evidence" value="ECO:0007669"/>
    <property type="project" value="UniProtKB-KW"/>
</dbReference>
<dbReference type="Gene3D" id="3.30.200.20">
    <property type="entry name" value="Phosphorylase Kinase, domain 1"/>
    <property type="match status" value="1"/>
</dbReference>
<evidence type="ECO:0000256" key="18">
    <source>
        <dbReference type="ARBA" id="ARBA00080759"/>
    </source>
</evidence>
<dbReference type="InterPro" id="IPR000719">
    <property type="entry name" value="Prot_kinase_dom"/>
</dbReference>
<dbReference type="SUPFAM" id="SSF89837">
    <property type="entry name" value="Doublecortin (DC)"/>
    <property type="match status" value="2"/>
</dbReference>
<evidence type="ECO:0000256" key="16">
    <source>
        <dbReference type="ARBA" id="ARBA00079695"/>
    </source>
</evidence>
<comment type="catalytic activity">
    <reaction evidence="14">
        <text>L-seryl-[protein] + ATP = O-phospho-L-seryl-[protein] + ADP + H(+)</text>
        <dbReference type="Rhea" id="RHEA:17989"/>
        <dbReference type="Rhea" id="RHEA-COMP:9863"/>
        <dbReference type="Rhea" id="RHEA-COMP:11604"/>
        <dbReference type="ChEBI" id="CHEBI:15378"/>
        <dbReference type="ChEBI" id="CHEBI:29999"/>
        <dbReference type="ChEBI" id="CHEBI:30616"/>
        <dbReference type="ChEBI" id="CHEBI:83421"/>
        <dbReference type="ChEBI" id="CHEBI:456216"/>
        <dbReference type="EC" id="2.7.11.1"/>
    </reaction>
</comment>
<dbReference type="InterPro" id="IPR011009">
    <property type="entry name" value="Kinase-like_dom_sf"/>
</dbReference>
<keyword evidence="9 19" id="KW-0547">Nucleotide-binding</keyword>